<dbReference type="SUPFAM" id="SSF53098">
    <property type="entry name" value="Ribonuclease H-like"/>
    <property type="match status" value="1"/>
</dbReference>
<evidence type="ECO:0000259" key="1">
    <source>
        <dbReference type="Pfam" id="PF01612"/>
    </source>
</evidence>
<evidence type="ECO:0000313" key="2">
    <source>
        <dbReference type="EMBL" id="KAJ3046989.1"/>
    </source>
</evidence>
<gene>
    <name evidence="2" type="ORF">HK097_000334</name>
</gene>
<feature type="domain" description="3'-5' exonuclease" evidence="1">
    <location>
        <begin position="106"/>
        <end position="253"/>
    </location>
</feature>
<name>A0AAD5X235_9FUNG</name>
<dbReference type="GO" id="GO:0008408">
    <property type="term" value="F:3'-5' exonuclease activity"/>
    <property type="evidence" value="ECO:0007669"/>
    <property type="project" value="InterPro"/>
</dbReference>
<keyword evidence="3" id="KW-1185">Reference proteome</keyword>
<dbReference type="GO" id="GO:0006139">
    <property type="term" value="P:nucleobase-containing compound metabolic process"/>
    <property type="evidence" value="ECO:0007669"/>
    <property type="project" value="InterPro"/>
</dbReference>
<dbReference type="InterPro" id="IPR012337">
    <property type="entry name" value="RNaseH-like_sf"/>
</dbReference>
<dbReference type="GO" id="GO:0003676">
    <property type="term" value="F:nucleic acid binding"/>
    <property type="evidence" value="ECO:0007669"/>
    <property type="project" value="InterPro"/>
</dbReference>
<dbReference type="Proteomes" id="UP001212841">
    <property type="component" value="Unassembled WGS sequence"/>
</dbReference>
<dbReference type="EMBL" id="JADGJD010001049">
    <property type="protein sequence ID" value="KAJ3046989.1"/>
    <property type="molecule type" value="Genomic_DNA"/>
</dbReference>
<dbReference type="Gene3D" id="3.30.420.10">
    <property type="entry name" value="Ribonuclease H-like superfamily/Ribonuclease H"/>
    <property type="match status" value="1"/>
</dbReference>
<organism evidence="2 3">
    <name type="scientific">Rhizophlyctis rosea</name>
    <dbReference type="NCBI Taxonomy" id="64517"/>
    <lineage>
        <taxon>Eukaryota</taxon>
        <taxon>Fungi</taxon>
        <taxon>Fungi incertae sedis</taxon>
        <taxon>Chytridiomycota</taxon>
        <taxon>Chytridiomycota incertae sedis</taxon>
        <taxon>Chytridiomycetes</taxon>
        <taxon>Rhizophlyctidales</taxon>
        <taxon>Rhizophlyctidaceae</taxon>
        <taxon>Rhizophlyctis</taxon>
    </lineage>
</organism>
<dbReference type="AlphaFoldDB" id="A0AAD5X235"/>
<reference evidence="2" key="1">
    <citation type="submission" date="2020-05" db="EMBL/GenBank/DDBJ databases">
        <title>Phylogenomic resolution of chytrid fungi.</title>
        <authorList>
            <person name="Stajich J.E."/>
            <person name="Amses K."/>
            <person name="Simmons R."/>
            <person name="Seto K."/>
            <person name="Myers J."/>
            <person name="Bonds A."/>
            <person name="Quandt C.A."/>
            <person name="Barry K."/>
            <person name="Liu P."/>
            <person name="Grigoriev I."/>
            <person name="Longcore J.E."/>
            <person name="James T.Y."/>
        </authorList>
    </citation>
    <scope>NUCLEOTIDE SEQUENCE</scope>
    <source>
        <strain evidence="2">JEL0318</strain>
    </source>
</reference>
<evidence type="ECO:0000313" key="3">
    <source>
        <dbReference type="Proteomes" id="UP001212841"/>
    </source>
</evidence>
<dbReference type="Pfam" id="PF01612">
    <property type="entry name" value="DNA_pol_A_exo1"/>
    <property type="match status" value="1"/>
</dbReference>
<proteinExistence type="predicted"/>
<sequence length="286" mass="32046">MAQVAIQPLSARETDEYVRACRQFLVGSQTITQRLLHWRPPPLHPALGGLPYSDVTVFASADSIRLEKLLDETFCHWRNRERTPKYQFISLDCQFAHFPHGQYNALIQLGSRSPPTSFDCVVGQTTWLHSIPPTLKLLLKDDRIIKLTHSGSNDRASLAKWMSPNGEKLKFSSFIEIDAVARLFWRLSGDALANNPNKPSLSSLAQRFLGISLADPDGGAGRRWDDPDIQAKMLRYAVKDSWATMEIFLAIKYRIDLIAGSEQAGTALVQQLLVTEMAKDGVVEVL</sequence>
<dbReference type="InterPro" id="IPR002562">
    <property type="entry name" value="3'-5'_exonuclease_dom"/>
</dbReference>
<protein>
    <recommendedName>
        <fullName evidence="1">3'-5' exonuclease domain-containing protein</fullName>
    </recommendedName>
</protein>
<accession>A0AAD5X235</accession>
<dbReference type="InterPro" id="IPR036397">
    <property type="entry name" value="RNaseH_sf"/>
</dbReference>
<comment type="caution">
    <text evidence="2">The sequence shown here is derived from an EMBL/GenBank/DDBJ whole genome shotgun (WGS) entry which is preliminary data.</text>
</comment>